<evidence type="ECO:0000313" key="2">
    <source>
        <dbReference type="Proteomes" id="UP000235145"/>
    </source>
</evidence>
<keyword evidence="2" id="KW-1185">Reference proteome</keyword>
<accession>A0A9R1XRF1</accession>
<protein>
    <submittedName>
        <fullName evidence="1">Uncharacterized protein</fullName>
    </submittedName>
</protein>
<gene>
    <name evidence="1" type="ORF">LSAT_V11C100002060</name>
</gene>
<name>A0A9R1XRF1_LACSA</name>
<evidence type="ECO:0000313" key="1">
    <source>
        <dbReference type="EMBL" id="KAJ0224650.1"/>
    </source>
</evidence>
<reference evidence="1 2" key="1">
    <citation type="journal article" date="2017" name="Nat. Commun.">
        <title>Genome assembly with in vitro proximity ligation data and whole-genome triplication in lettuce.</title>
        <authorList>
            <person name="Reyes-Chin-Wo S."/>
            <person name="Wang Z."/>
            <person name="Yang X."/>
            <person name="Kozik A."/>
            <person name="Arikit S."/>
            <person name="Song C."/>
            <person name="Xia L."/>
            <person name="Froenicke L."/>
            <person name="Lavelle D.O."/>
            <person name="Truco M.J."/>
            <person name="Xia R."/>
            <person name="Zhu S."/>
            <person name="Xu C."/>
            <person name="Xu H."/>
            <person name="Xu X."/>
            <person name="Cox K."/>
            <person name="Korf I."/>
            <person name="Meyers B.C."/>
            <person name="Michelmore R.W."/>
        </authorList>
    </citation>
    <scope>NUCLEOTIDE SEQUENCE [LARGE SCALE GENOMIC DNA]</scope>
    <source>
        <strain evidence="2">cv. Salinas</strain>
        <tissue evidence="1">Seedlings</tissue>
    </source>
</reference>
<organism evidence="1 2">
    <name type="scientific">Lactuca sativa</name>
    <name type="common">Garden lettuce</name>
    <dbReference type="NCBI Taxonomy" id="4236"/>
    <lineage>
        <taxon>Eukaryota</taxon>
        <taxon>Viridiplantae</taxon>
        <taxon>Streptophyta</taxon>
        <taxon>Embryophyta</taxon>
        <taxon>Tracheophyta</taxon>
        <taxon>Spermatophyta</taxon>
        <taxon>Magnoliopsida</taxon>
        <taxon>eudicotyledons</taxon>
        <taxon>Gunneridae</taxon>
        <taxon>Pentapetalae</taxon>
        <taxon>asterids</taxon>
        <taxon>campanulids</taxon>
        <taxon>Asterales</taxon>
        <taxon>Asteraceae</taxon>
        <taxon>Cichorioideae</taxon>
        <taxon>Cichorieae</taxon>
        <taxon>Lactucinae</taxon>
        <taxon>Lactuca</taxon>
    </lineage>
</organism>
<dbReference type="Proteomes" id="UP000235145">
    <property type="component" value="Unassembled WGS sequence"/>
</dbReference>
<proteinExistence type="predicted"/>
<dbReference type="AlphaFoldDB" id="A0A9R1XRF1"/>
<sequence length="89" mass="10028">MECKSLIVELGQAGLKPSQVENAINAMKTSNEADVTSKQCVDVLSEQRKHCRGNEFYGVIKHFQDKSLVDNVQYFSVDLYDDGSPRNIF</sequence>
<comment type="caution">
    <text evidence="1">The sequence shown here is derived from an EMBL/GenBank/DDBJ whole genome shotgun (WGS) entry which is preliminary data.</text>
</comment>
<dbReference type="EMBL" id="NBSK02000001">
    <property type="protein sequence ID" value="KAJ0224650.1"/>
    <property type="molecule type" value="Genomic_DNA"/>
</dbReference>